<accession>A0A0P9QVR7</accession>
<dbReference type="EMBL" id="RBRA01000286">
    <property type="protein sequence ID" value="RMQ19041.1"/>
    <property type="molecule type" value="Genomic_DNA"/>
</dbReference>
<organism evidence="1 2">
    <name type="scientific">Pseudomonas syringae pv. delphinii</name>
    <dbReference type="NCBI Taxonomy" id="192088"/>
    <lineage>
        <taxon>Bacteria</taxon>
        <taxon>Pseudomonadati</taxon>
        <taxon>Pseudomonadota</taxon>
        <taxon>Gammaproteobacteria</taxon>
        <taxon>Pseudomonadales</taxon>
        <taxon>Pseudomonadaceae</taxon>
        <taxon>Pseudomonas</taxon>
    </lineage>
</organism>
<comment type="caution">
    <text evidence="1">The sequence shown here is derived from an EMBL/GenBank/DDBJ whole genome shotgun (WGS) entry which is preliminary data.</text>
</comment>
<dbReference type="Proteomes" id="UP000269044">
    <property type="component" value="Unassembled WGS sequence"/>
</dbReference>
<reference evidence="1 2" key="1">
    <citation type="submission" date="2018-08" db="EMBL/GenBank/DDBJ databases">
        <title>Recombination of ecologically and evolutionarily significant loci maintains genetic cohesion in the Pseudomonas syringae species complex.</title>
        <authorList>
            <person name="Dillon M."/>
            <person name="Thakur S."/>
            <person name="Almeida R.N.D."/>
            <person name="Weir B.S."/>
            <person name="Guttman D.S."/>
        </authorList>
    </citation>
    <scope>NUCLEOTIDE SEQUENCE [LARGE SCALE GENOMIC DNA]</scope>
    <source>
        <strain evidence="1 2">ICMP 13052</strain>
    </source>
</reference>
<sequence>MPGGGQKAFACVFGVDAKFKAVAARGRRFAERQRQAVGDTQLLDHQVDAGGFFGHRVLDLQARVDLKERQGAVLAEQELHGARTNVARLGADVLSRLVNARALFFADERCWGLFHQLLVTALQGAIACADNDDLAMFVGQDLCFDVAWAVEELFNETFATPESSFGFAHGGGEHFGDFIKTPSHFHPASATAESGLDGDRQTVLLGKDQHLGGAFDRAGCAGNQWRADQMSQFARLDLVAQHIDGLGVGANPDQTGVDHRPGEVGPLRQKAIAWVYGVCPAALGDSEQLFDVQIGLGRALAVQRISFVGLAHVQRVNVGVGVDGNRLHTVVAASASDADGDFTTVGDQ</sequence>
<evidence type="ECO:0000313" key="2">
    <source>
        <dbReference type="Proteomes" id="UP000269044"/>
    </source>
</evidence>
<protein>
    <submittedName>
        <fullName evidence="1">Choline dehydrogenase</fullName>
    </submittedName>
</protein>
<gene>
    <name evidence="1" type="ORF">ALQ08_05040</name>
</gene>
<dbReference type="AntiFam" id="ANF00133">
    <property type="entry name" value="Shadow ORF (opposite mccA)"/>
</dbReference>
<evidence type="ECO:0000313" key="1">
    <source>
        <dbReference type="EMBL" id="RMQ19041.1"/>
    </source>
</evidence>
<proteinExistence type="predicted"/>
<name>A0A0P9QVR7_9PSED</name>
<dbReference type="AlphaFoldDB" id="A0A0P9QVR7"/>